<dbReference type="PANTHER" id="PTHR46182">
    <property type="entry name" value="FI19480P1"/>
    <property type="match status" value="1"/>
</dbReference>
<dbReference type="RefSeq" id="WP_011716214.1">
    <property type="nucleotide sequence ID" value="NZ_CP022358.1"/>
</dbReference>
<dbReference type="Proteomes" id="UP000198367">
    <property type="component" value="Chromosome"/>
</dbReference>
<reference evidence="2 3" key="1">
    <citation type="submission" date="2017-07" db="EMBL/GenBank/DDBJ databases">
        <title>Phenotypical and genomic characterization of a clinical isolate of Shewanella bicestrii sp. nov. producing an extended-spectrum beta-lactamase and a new oxacillinase variant.</title>
        <authorList>
            <person name="Jousset A.B."/>
            <person name="Bonnin R.A."/>
            <person name="Girlich D."/>
            <person name="Dabos L."/>
            <person name="Potron A."/>
            <person name="Dortet L."/>
            <person name="Glaser P."/>
            <person name="Naas T."/>
        </authorList>
    </citation>
    <scope>NUCLEOTIDE SEQUENCE [LARGE SCALE GENOMIC DNA]</scope>
    <source>
        <strain evidence="2 3">JAB-1</strain>
    </source>
</reference>
<protein>
    <recommendedName>
        <fullName evidence="4">PKD/Chitinase domain-containing protein</fullName>
    </recommendedName>
</protein>
<evidence type="ECO:0000313" key="2">
    <source>
        <dbReference type="EMBL" id="ASK70080.1"/>
    </source>
</evidence>
<sequence>MKFKNFKQLSVSFLAFVILAACGSDDSDEMPTVTVASSVALKENRSVDIISVGQDDGSSLSYLWTQESGPTLTLANITSAIVGVTAPSVDADGTAVLRVTVTDSANQTASAMVSVLVANNKLPTVTAVFEGVVEKSAVTLTASATDPDGSISSYLWTQTSGSPVTLAGETTASLSFTAPSVSVDTDLGFSLMVTDDDDESASVVGTVIVTPVMVTYTVTGNVTDAAFASSEVSGTVAGTSFSTTTDSNGAFSLPLKADDDETNLFTNLIVKSASTAGLEYYKFVPQLTADPVQTAVVGKVTSRIQVSPTATKAETLADEVANTVSINAVSTALYSLIVSANNGEVPADLDQFTLVEKSVSPDELIEAAAVVKLITQGGAFALPEGVSNVLELLTNTEAYNSYVTAAETATPGIISATVDDIIADPELTPPIAPDSLASTYYEVYPAAAGFLSRGGGRFEFHQNGSGIETTGRVEKFSWALTDGILTLTYSDPIGSYSYPAVEEGVAGLTMAQVNQLHNAGVNQVEVLRKPQSTTMKRVIEGEKTDTFRIVASVKETMTPVTLDGGVVISTSGKLNESTTDQLMRNGDKLSELKLTADEVVSDWIIEHYYYFGEPGLGYSDMFADLFEVSADGTGIARVLERPFTWSINEHGTFIARFEDGSSVHISKLDQSGSDIQVFSESYDAEGNLLAADTDYALELENGVIGTFDLTNAEGKYWNTTINQWHKSAWDNGNLLWDNGFAYFGWQFNANGEGYQLGSFQSSPPDFAPIFNTPINWIVDTESDDVAFQSIYRWKCGDVTTEACARRDWYVLKELEFGVLGPRIYVFEFEERRNDSQSPWYVARGLGPRLNIYEEIAFDYWNQAAAPAASSRGIQASRPYGAGVTGVARLVLEPSQTPALGF</sequence>
<dbReference type="AlphaFoldDB" id="A0A220UQ05"/>
<accession>A0A220UQ05</accession>
<evidence type="ECO:0008006" key="4">
    <source>
        <dbReference type="Google" id="ProtNLM"/>
    </source>
</evidence>
<keyword evidence="3" id="KW-1185">Reference proteome</keyword>
<dbReference type="GO" id="GO:0031410">
    <property type="term" value="C:cytoplasmic vesicle"/>
    <property type="evidence" value="ECO:0007669"/>
    <property type="project" value="TreeGrafter"/>
</dbReference>
<name>A0A220UQ05_9GAMM</name>
<dbReference type="Gene3D" id="2.60.40.10">
    <property type="entry name" value="Immunoglobulins"/>
    <property type="match status" value="1"/>
</dbReference>
<dbReference type="InterPro" id="IPR013783">
    <property type="entry name" value="Ig-like_fold"/>
</dbReference>
<dbReference type="InterPro" id="IPR029865">
    <property type="entry name" value="KIAA0319-like"/>
</dbReference>
<dbReference type="Pfam" id="PF22352">
    <property type="entry name" value="K319L-like_PKD"/>
    <property type="match status" value="2"/>
</dbReference>
<proteinExistence type="predicted"/>
<dbReference type="Gene3D" id="2.60.40.3010">
    <property type="match status" value="1"/>
</dbReference>
<organism evidence="2 3">
    <name type="scientific">Shewanella bicestrii</name>
    <dbReference type="NCBI Taxonomy" id="2018305"/>
    <lineage>
        <taxon>Bacteria</taxon>
        <taxon>Pseudomonadati</taxon>
        <taxon>Pseudomonadota</taxon>
        <taxon>Gammaproteobacteria</taxon>
        <taxon>Alteromonadales</taxon>
        <taxon>Shewanellaceae</taxon>
        <taxon>Shewanella</taxon>
    </lineage>
</organism>
<gene>
    <name evidence="2" type="ORF">CF168_15140</name>
</gene>
<dbReference type="KEGG" id="sbj:CF168_15140"/>
<dbReference type="PANTHER" id="PTHR46182:SF2">
    <property type="entry name" value="FI19480P1"/>
    <property type="match status" value="1"/>
</dbReference>
<evidence type="ECO:0000313" key="3">
    <source>
        <dbReference type="Proteomes" id="UP000198367"/>
    </source>
</evidence>
<feature type="signal peptide" evidence="1">
    <location>
        <begin position="1"/>
        <end position="23"/>
    </location>
</feature>
<keyword evidence="1" id="KW-0732">Signal</keyword>
<evidence type="ECO:0000256" key="1">
    <source>
        <dbReference type="SAM" id="SignalP"/>
    </source>
</evidence>
<feature type="chain" id="PRO_5011631164" description="PKD/Chitinase domain-containing protein" evidence="1">
    <location>
        <begin position="24"/>
        <end position="901"/>
    </location>
</feature>
<dbReference type="EMBL" id="CP022358">
    <property type="protein sequence ID" value="ASK70080.1"/>
    <property type="molecule type" value="Genomic_DNA"/>
</dbReference>
<dbReference type="GO" id="GO:0016020">
    <property type="term" value="C:membrane"/>
    <property type="evidence" value="ECO:0007669"/>
    <property type="project" value="TreeGrafter"/>
</dbReference>
<dbReference type="PROSITE" id="PS51257">
    <property type="entry name" value="PROKAR_LIPOPROTEIN"/>
    <property type="match status" value="1"/>
</dbReference>